<feature type="compositionally biased region" description="Basic and acidic residues" evidence="1">
    <location>
        <begin position="12"/>
        <end position="25"/>
    </location>
</feature>
<evidence type="ECO:0000256" key="1">
    <source>
        <dbReference type="SAM" id="MobiDB-lite"/>
    </source>
</evidence>
<evidence type="ECO:0000313" key="2">
    <source>
        <dbReference type="EMBL" id="KDR67166.1"/>
    </source>
</evidence>
<sequence length="108" mass="11228">MATADLGNLAGHIDEGGIEDHKDRQSTPASLIKTSSSAARSRARSFSSITDNNNDLSVLAQYARPSVGISAPSNEVRLGRAARVGAPEAETEDMDTRGGEARRGGFAG</sequence>
<proteinExistence type="predicted"/>
<feature type="compositionally biased region" description="Basic and acidic residues" evidence="1">
    <location>
        <begin position="94"/>
        <end position="108"/>
    </location>
</feature>
<dbReference type="HOGENOM" id="CLU_2197188_0_0_1"/>
<organism evidence="2 3">
    <name type="scientific">Galerina marginata (strain CBS 339.88)</name>
    <dbReference type="NCBI Taxonomy" id="685588"/>
    <lineage>
        <taxon>Eukaryota</taxon>
        <taxon>Fungi</taxon>
        <taxon>Dikarya</taxon>
        <taxon>Basidiomycota</taxon>
        <taxon>Agaricomycotina</taxon>
        <taxon>Agaricomycetes</taxon>
        <taxon>Agaricomycetidae</taxon>
        <taxon>Agaricales</taxon>
        <taxon>Agaricineae</taxon>
        <taxon>Strophariaceae</taxon>
        <taxon>Galerina</taxon>
    </lineage>
</organism>
<reference evidence="3" key="1">
    <citation type="journal article" date="2014" name="Proc. Natl. Acad. Sci. U.S.A.">
        <title>Extensive sampling of basidiomycete genomes demonstrates inadequacy of the white-rot/brown-rot paradigm for wood decay fungi.</title>
        <authorList>
            <person name="Riley R."/>
            <person name="Salamov A.A."/>
            <person name="Brown D.W."/>
            <person name="Nagy L.G."/>
            <person name="Floudas D."/>
            <person name="Held B.W."/>
            <person name="Levasseur A."/>
            <person name="Lombard V."/>
            <person name="Morin E."/>
            <person name="Otillar R."/>
            <person name="Lindquist E.A."/>
            <person name="Sun H."/>
            <person name="LaButti K.M."/>
            <person name="Schmutz J."/>
            <person name="Jabbour D."/>
            <person name="Luo H."/>
            <person name="Baker S.E."/>
            <person name="Pisabarro A.G."/>
            <person name="Walton J.D."/>
            <person name="Blanchette R.A."/>
            <person name="Henrissat B."/>
            <person name="Martin F."/>
            <person name="Cullen D."/>
            <person name="Hibbett D.S."/>
            <person name="Grigoriev I.V."/>
        </authorList>
    </citation>
    <scope>NUCLEOTIDE SEQUENCE [LARGE SCALE GENOMIC DNA]</scope>
    <source>
        <strain evidence="3">CBS 339.88</strain>
    </source>
</reference>
<feature type="compositionally biased region" description="Low complexity" evidence="1">
    <location>
        <begin position="35"/>
        <end position="48"/>
    </location>
</feature>
<protein>
    <submittedName>
        <fullName evidence="2">Uncharacterized protein</fullName>
    </submittedName>
</protein>
<dbReference type="Proteomes" id="UP000027222">
    <property type="component" value="Unassembled WGS sequence"/>
</dbReference>
<evidence type="ECO:0000313" key="3">
    <source>
        <dbReference type="Proteomes" id="UP000027222"/>
    </source>
</evidence>
<dbReference type="AlphaFoldDB" id="A0A067S8L6"/>
<name>A0A067S8L6_GALM3</name>
<keyword evidence="3" id="KW-1185">Reference proteome</keyword>
<accession>A0A067S8L6</accession>
<feature type="region of interest" description="Disordered" evidence="1">
    <location>
        <begin position="1"/>
        <end position="50"/>
    </location>
</feature>
<feature type="region of interest" description="Disordered" evidence="1">
    <location>
        <begin position="68"/>
        <end position="108"/>
    </location>
</feature>
<dbReference type="EMBL" id="KL142417">
    <property type="protein sequence ID" value="KDR67166.1"/>
    <property type="molecule type" value="Genomic_DNA"/>
</dbReference>
<gene>
    <name evidence="2" type="ORF">GALMADRAFT_147372</name>
</gene>